<organism evidence="1 2">
    <name type="scientific">Fumia xinanensis</name>
    <dbReference type="NCBI Taxonomy" id="2763659"/>
    <lineage>
        <taxon>Bacteria</taxon>
        <taxon>Bacillati</taxon>
        <taxon>Bacillota</taxon>
        <taxon>Clostridia</taxon>
        <taxon>Eubacteriales</taxon>
        <taxon>Oscillospiraceae</taxon>
        <taxon>Fumia</taxon>
    </lineage>
</organism>
<dbReference type="Proteomes" id="UP000610760">
    <property type="component" value="Unassembled WGS sequence"/>
</dbReference>
<evidence type="ECO:0000313" key="1">
    <source>
        <dbReference type="EMBL" id="MBC8560342.1"/>
    </source>
</evidence>
<protein>
    <submittedName>
        <fullName evidence="1">Uncharacterized protein</fullName>
    </submittedName>
</protein>
<name>A0A926I7Y3_9FIRM</name>
<proteinExistence type="predicted"/>
<dbReference type="RefSeq" id="WP_249295348.1">
    <property type="nucleotide sequence ID" value="NZ_JACRSV010000003.1"/>
</dbReference>
<dbReference type="EMBL" id="JACRSV010000003">
    <property type="protein sequence ID" value="MBC8560342.1"/>
    <property type="molecule type" value="Genomic_DNA"/>
</dbReference>
<gene>
    <name evidence="1" type="ORF">H8710_09735</name>
</gene>
<reference evidence="1" key="1">
    <citation type="submission" date="2020-08" db="EMBL/GenBank/DDBJ databases">
        <title>Genome public.</title>
        <authorList>
            <person name="Liu C."/>
            <person name="Sun Q."/>
        </authorList>
    </citation>
    <scope>NUCLEOTIDE SEQUENCE</scope>
    <source>
        <strain evidence="1">NSJ-33</strain>
    </source>
</reference>
<sequence>MKMQVLYTEKKEGKQGNPEIVAEQISRDFKCKGDRIPPAYPCEKERLVIIIFESYGSLDKKLIAFCEDLDKTRAENVALISLNKDGSSDTGELKAIFDKHGVTISGVLGLEVKKGLFGASKVTDEQCKKAVKFAEDQVNALFDTAL</sequence>
<comment type="caution">
    <text evidence="1">The sequence shown here is derived from an EMBL/GenBank/DDBJ whole genome shotgun (WGS) entry which is preliminary data.</text>
</comment>
<keyword evidence="2" id="KW-1185">Reference proteome</keyword>
<accession>A0A926I7Y3</accession>
<evidence type="ECO:0000313" key="2">
    <source>
        <dbReference type="Proteomes" id="UP000610760"/>
    </source>
</evidence>
<dbReference type="AlphaFoldDB" id="A0A926I7Y3"/>